<evidence type="ECO:0000313" key="2">
    <source>
        <dbReference type="EMBL" id="GAA1653417.1"/>
    </source>
</evidence>
<keyword evidence="3" id="KW-1185">Reference proteome</keyword>
<dbReference type="RefSeq" id="WP_344114676.1">
    <property type="nucleotide sequence ID" value="NZ_BAAANE010000009.1"/>
</dbReference>
<gene>
    <name evidence="2" type="ORF">GCM10009744_51900</name>
</gene>
<sequence>MSDLVTNETGRIVASLGEEVNGRRHARTELAIGAEESSLYVLARSHRADGPPLEVRIDGTPVGAIPASGDPVLTWRQLTLPRGAGAGAPTSSVTLSSSGNAMDAWSLGVDYTTGGGDELSIDGGNTWSADRLGHLHLAPGRYLVRARVETAADPQPPVHVWEDRQHPMVQDFLDQLPAEALTSNDPLTTARALSTWVCRSWRYRNTGEATQYTPWDPPTILSWGAREQGHAGHLPVVMCVHYALVLTAACQALGIPARCAALTGSVNGFDGHFVTEVWSEPLGRWVMLDPTFDAVVITPDGPADLDTIRELGTEVRHHVVAGPGIEDRLTMPSQRTWFEENLLRGVCFRNRALWPRSDFLSRPDLAPPGHGATSYTELDLVWDERCRDNGFGMFRHFAGVEWFNAPPARTKVVVDAH</sequence>
<dbReference type="SMART" id="SM00460">
    <property type="entry name" value="TGc"/>
    <property type="match status" value="1"/>
</dbReference>
<reference evidence="3" key="1">
    <citation type="journal article" date="2019" name="Int. J. Syst. Evol. Microbiol.">
        <title>The Global Catalogue of Microorganisms (GCM) 10K type strain sequencing project: providing services to taxonomists for standard genome sequencing and annotation.</title>
        <authorList>
            <consortium name="The Broad Institute Genomics Platform"/>
            <consortium name="The Broad Institute Genome Sequencing Center for Infectious Disease"/>
            <person name="Wu L."/>
            <person name="Ma J."/>
        </authorList>
    </citation>
    <scope>NUCLEOTIDE SEQUENCE [LARGE SCALE GENOMIC DNA]</scope>
    <source>
        <strain evidence="3">JCM 14306</strain>
    </source>
</reference>
<dbReference type="InterPro" id="IPR038765">
    <property type="entry name" value="Papain-like_cys_pep_sf"/>
</dbReference>
<dbReference type="Proteomes" id="UP001501319">
    <property type="component" value="Unassembled WGS sequence"/>
</dbReference>
<proteinExistence type="predicted"/>
<dbReference type="InterPro" id="IPR002931">
    <property type="entry name" value="Transglutaminase-like"/>
</dbReference>
<dbReference type="SUPFAM" id="SSF54001">
    <property type="entry name" value="Cysteine proteinases"/>
    <property type="match status" value="1"/>
</dbReference>
<accession>A0ABP4RJR3</accession>
<dbReference type="EMBL" id="BAAANE010000009">
    <property type="protein sequence ID" value="GAA1653417.1"/>
    <property type="molecule type" value="Genomic_DNA"/>
</dbReference>
<protein>
    <recommendedName>
        <fullName evidence="1">Transglutaminase-like domain-containing protein</fullName>
    </recommendedName>
</protein>
<feature type="domain" description="Transglutaminase-like" evidence="1">
    <location>
        <begin position="231"/>
        <end position="292"/>
    </location>
</feature>
<evidence type="ECO:0000259" key="1">
    <source>
        <dbReference type="SMART" id="SM00460"/>
    </source>
</evidence>
<comment type="caution">
    <text evidence="2">The sequence shown here is derived from an EMBL/GenBank/DDBJ whole genome shotgun (WGS) entry which is preliminary data.</text>
</comment>
<organism evidence="2 3">
    <name type="scientific">Kribbella alba</name>
    <dbReference type="NCBI Taxonomy" id="190197"/>
    <lineage>
        <taxon>Bacteria</taxon>
        <taxon>Bacillati</taxon>
        <taxon>Actinomycetota</taxon>
        <taxon>Actinomycetes</taxon>
        <taxon>Propionibacteriales</taxon>
        <taxon>Kribbellaceae</taxon>
        <taxon>Kribbella</taxon>
    </lineage>
</organism>
<dbReference type="Pfam" id="PF01841">
    <property type="entry name" value="Transglut_core"/>
    <property type="match status" value="1"/>
</dbReference>
<dbReference type="Gene3D" id="3.10.620.30">
    <property type="match status" value="1"/>
</dbReference>
<name>A0ABP4RJR3_9ACTN</name>
<evidence type="ECO:0000313" key="3">
    <source>
        <dbReference type="Proteomes" id="UP001501319"/>
    </source>
</evidence>